<gene>
    <name evidence="2" type="ORF">NJR55_12085</name>
</gene>
<accession>A0A9X2FZE8</accession>
<dbReference type="PANTHER" id="PTHR46820:SF1">
    <property type="entry name" value="HISTONE-LYSINE N-METHYLTRANSFERASE SETD7"/>
    <property type="match status" value="1"/>
</dbReference>
<dbReference type="AlphaFoldDB" id="A0A9X2FZE8"/>
<dbReference type="SUPFAM" id="SSF82185">
    <property type="entry name" value="Histone H3 K4-specific methyltransferase SET7/9 N-terminal domain"/>
    <property type="match status" value="4"/>
</dbReference>
<dbReference type="Gene3D" id="3.90.930.1">
    <property type="match status" value="2"/>
</dbReference>
<keyword evidence="1" id="KW-0732">Signal</keyword>
<dbReference type="GO" id="GO:0003682">
    <property type="term" value="F:chromatin binding"/>
    <property type="evidence" value="ECO:0007669"/>
    <property type="project" value="TreeGrafter"/>
</dbReference>
<protein>
    <recommendedName>
        <fullName evidence="4">Antitoxin component YwqK of the YwqJK toxin-antitoxin module</fullName>
    </recommendedName>
</protein>
<proteinExistence type="predicted"/>
<dbReference type="RefSeq" id="WP_253620176.1">
    <property type="nucleotide sequence ID" value="NZ_JAMZDE010000008.1"/>
</dbReference>
<sequence length="574" mass="65974">MTFSKVLFAIASSLIVSNAFAFSTEQSGQDNEAPKTVAEAEKQIKWLDDELQPTDDRSEAKYLLDKVEKTDNGFRLFINYIDGGPYYETGSDSLDFEKAIAIGAYKTYFESGGLRSEGYRDITGERQGKATVYAKDGSKTREMTYKDGELNGPYRTYASTGYLLTEQTMKDDERNGLKRHYYENGQVMYEAEYKDDVQQGIGKRWDSDGNLVKKSSYVDGVLNGLSTDYYEDGSVKRTQEYKNRKRVGETKLYYKSGELKHYEERNDDGKLMTSRSYDEKGQLTRSSEHVETAEHGLVEEKKWYDDSGKLTRLNRQAVDNSWRLSESYDENGNVRDRREFKGYDLHGLYISRYGNGLEKVRFVEGKRHGPYTITDKDGNITASGDYDHGKKVGEWVSEDSYGSINEHYNDDGKLDGVREVYGQNGNLRLREHYKNDLLDGRYQEYADGELVVEGEYVEGKREGEWQVALGYAPYEISRGSYENGVKVGEWRTYSPQGYLRGVESFDSDGYLDGIVVNFTDQGALYNISEYKRDRRHGKSWSYTQSGQPFSISVYDDGRLKEQRFEDEFELSEFP</sequence>
<evidence type="ECO:0008006" key="4">
    <source>
        <dbReference type="Google" id="ProtNLM"/>
    </source>
</evidence>
<dbReference type="EMBL" id="JAMZDE010000008">
    <property type="protein sequence ID" value="MCP1340329.1"/>
    <property type="molecule type" value="Genomic_DNA"/>
</dbReference>
<evidence type="ECO:0000313" key="2">
    <source>
        <dbReference type="EMBL" id="MCP1340329.1"/>
    </source>
</evidence>
<keyword evidence="3" id="KW-1185">Reference proteome</keyword>
<evidence type="ECO:0000313" key="3">
    <source>
        <dbReference type="Proteomes" id="UP001139474"/>
    </source>
</evidence>
<reference evidence="2" key="1">
    <citation type="submission" date="2022-06" db="EMBL/GenBank/DDBJ databases">
        <title>Idiomarina rhizosphaerae M1R2S28.</title>
        <authorList>
            <person name="Sun J.-Q."/>
            <person name="Li L.-F."/>
        </authorList>
    </citation>
    <scope>NUCLEOTIDE SEQUENCE</scope>
    <source>
        <strain evidence="2">M1R2S28</strain>
    </source>
</reference>
<dbReference type="Gene3D" id="2.20.110.10">
    <property type="entry name" value="Histone H3 K4-specific methyltransferase SET7/9 N-terminal domain"/>
    <property type="match status" value="3"/>
</dbReference>
<feature type="chain" id="PRO_5040770916" description="Antitoxin component YwqK of the YwqJK toxin-antitoxin module" evidence="1">
    <location>
        <begin position="22"/>
        <end position="574"/>
    </location>
</feature>
<feature type="signal peptide" evidence="1">
    <location>
        <begin position="1"/>
        <end position="21"/>
    </location>
</feature>
<dbReference type="PANTHER" id="PTHR46820">
    <property type="entry name" value="HISTONE-LYSINE N-METHYLTRANSFERASE SETD7"/>
    <property type="match status" value="1"/>
</dbReference>
<dbReference type="GO" id="GO:0070828">
    <property type="term" value="P:heterochromatin organization"/>
    <property type="evidence" value="ECO:0007669"/>
    <property type="project" value="TreeGrafter"/>
</dbReference>
<comment type="caution">
    <text evidence="2">The sequence shown here is derived from an EMBL/GenBank/DDBJ whole genome shotgun (WGS) entry which is preliminary data.</text>
</comment>
<evidence type="ECO:0000256" key="1">
    <source>
        <dbReference type="SAM" id="SignalP"/>
    </source>
</evidence>
<organism evidence="2 3">
    <name type="scientific">Idiomarina rhizosphaerae</name>
    <dbReference type="NCBI Taxonomy" id="2961572"/>
    <lineage>
        <taxon>Bacteria</taxon>
        <taxon>Pseudomonadati</taxon>
        <taxon>Pseudomonadota</taxon>
        <taxon>Gammaproteobacteria</taxon>
        <taxon>Alteromonadales</taxon>
        <taxon>Idiomarinaceae</taxon>
        <taxon>Idiomarina</taxon>
    </lineage>
</organism>
<dbReference type="Pfam" id="PF07661">
    <property type="entry name" value="MORN_2"/>
    <property type="match status" value="4"/>
</dbReference>
<name>A0A9X2FZE8_9GAMM</name>
<dbReference type="GO" id="GO:0005694">
    <property type="term" value="C:chromosome"/>
    <property type="evidence" value="ECO:0007669"/>
    <property type="project" value="TreeGrafter"/>
</dbReference>
<dbReference type="Proteomes" id="UP001139474">
    <property type="component" value="Unassembled WGS sequence"/>
</dbReference>
<dbReference type="InterPro" id="IPR011652">
    <property type="entry name" value="MORN_2"/>
</dbReference>